<reference evidence="3" key="1">
    <citation type="submission" date="2013-09" db="EMBL/GenBank/DDBJ databases">
        <title>Corchorus olitorius genome sequencing.</title>
        <authorList>
            <person name="Alam M."/>
            <person name="Haque M.S."/>
            <person name="Islam M.S."/>
            <person name="Emdad E.M."/>
            <person name="Islam M.M."/>
            <person name="Ahmed B."/>
            <person name="Halim A."/>
            <person name="Hossen Q.M.M."/>
            <person name="Hossain M.Z."/>
            <person name="Ahmed R."/>
            <person name="Khan M.M."/>
            <person name="Islam R."/>
            <person name="Rashid M.M."/>
            <person name="Khan S.A."/>
            <person name="Rahman M.S."/>
            <person name="Alam M."/>
            <person name="Yahiya A.S."/>
            <person name="Khan M.S."/>
            <person name="Azam M.S."/>
            <person name="Haque T."/>
            <person name="Lashkar M.Z.H."/>
            <person name="Akhand A.I."/>
            <person name="Morshed G."/>
            <person name="Roy S."/>
            <person name="Uddin K.S."/>
            <person name="Rabeya T."/>
            <person name="Hossain A.S."/>
            <person name="Chowdhury A."/>
            <person name="Snigdha A.R."/>
            <person name="Mortoza M.S."/>
            <person name="Matin S.A."/>
            <person name="Hoque S.M.E."/>
            <person name="Islam M.K."/>
            <person name="Roy D.K."/>
            <person name="Haider R."/>
            <person name="Moosa M.M."/>
            <person name="Elias S.M."/>
            <person name="Hasan A.M."/>
            <person name="Jahan S."/>
            <person name="Shafiuddin M."/>
            <person name="Mahmood N."/>
            <person name="Shommy N.S."/>
        </authorList>
    </citation>
    <scope>NUCLEOTIDE SEQUENCE [LARGE SCALE GENOMIC DNA]</scope>
    <source>
        <strain evidence="3">cv. O-4</strain>
    </source>
</reference>
<feature type="domain" description="F-box" evidence="1">
    <location>
        <begin position="1"/>
        <end position="48"/>
    </location>
</feature>
<comment type="caution">
    <text evidence="2">The sequence shown here is derived from an EMBL/GenBank/DDBJ whole genome shotgun (WGS) entry which is preliminary data.</text>
</comment>
<dbReference type="InterPro" id="IPR036047">
    <property type="entry name" value="F-box-like_dom_sf"/>
</dbReference>
<dbReference type="SUPFAM" id="SSF81383">
    <property type="entry name" value="F-box domain"/>
    <property type="match status" value="1"/>
</dbReference>
<dbReference type="PANTHER" id="PTHR31672:SF13">
    <property type="entry name" value="F-BOX PROTEIN CPR30-LIKE"/>
    <property type="match status" value="1"/>
</dbReference>
<proteinExistence type="predicted"/>
<dbReference type="PANTHER" id="PTHR31672">
    <property type="entry name" value="BNACNNG10540D PROTEIN"/>
    <property type="match status" value="1"/>
</dbReference>
<dbReference type="InterPro" id="IPR017451">
    <property type="entry name" value="F-box-assoc_interact_dom"/>
</dbReference>
<name>A0A1R3IS74_9ROSI</name>
<evidence type="ECO:0000259" key="1">
    <source>
        <dbReference type="PROSITE" id="PS50181"/>
    </source>
</evidence>
<dbReference type="InterPro" id="IPR006527">
    <property type="entry name" value="F-box-assoc_dom_typ1"/>
</dbReference>
<evidence type="ECO:0000313" key="3">
    <source>
        <dbReference type="Proteomes" id="UP000187203"/>
    </source>
</evidence>
<evidence type="ECO:0000313" key="2">
    <source>
        <dbReference type="EMBL" id="OMO85407.1"/>
    </source>
</evidence>
<dbReference type="Pfam" id="PF07734">
    <property type="entry name" value="FBA_1"/>
    <property type="match status" value="1"/>
</dbReference>
<accession>A0A1R3IS74</accession>
<dbReference type="InterPro" id="IPR050796">
    <property type="entry name" value="SCF_F-box_component"/>
</dbReference>
<dbReference type="AlphaFoldDB" id="A0A1R3IS74"/>
<dbReference type="NCBIfam" id="TIGR01640">
    <property type="entry name" value="F_box_assoc_1"/>
    <property type="match status" value="1"/>
</dbReference>
<dbReference type="Proteomes" id="UP000187203">
    <property type="component" value="Unassembled WGS sequence"/>
</dbReference>
<sequence length="390" mass="44577">MTTLPCEIVNDILSCLPPKSLQRFKLVSKPWGSLISDPNFVESHLRRAYTISQGDHNANLLRVGQIGGILYQSGDLGWALYHMNSEGLNRKVVMIEHDDFARCIDLAGILGTCNGLFLVLIITRPSKMCILWNPSSRKCKTIPPYHVPSDMALVISGLGYESSSRNYKGVVVYSPCTPWTSQGAYGNKEFLCLVYNYKNNSWTRKYESDYDLFDFSHSWDVATVNGVPHWCVFRIDQQNFSKTYLIVYFDLENENFKVLVGLPEWGIEEMKFHLGVLGDCLCMSVLSQESLGGTEVWAMKEYGISESWMKLFVIPHSSTRLWPLCFRGKKEVLIAELDEEGITYSENLLIFNLKENTLRDFSTHDNYSRGFHFFTYVASLVSPEEHENQL</sequence>
<dbReference type="OrthoDB" id="591557at2759"/>
<dbReference type="EMBL" id="AWUE01017714">
    <property type="protein sequence ID" value="OMO85407.1"/>
    <property type="molecule type" value="Genomic_DNA"/>
</dbReference>
<gene>
    <name evidence="2" type="ORF">COLO4_21639</name>
</gene>
<dbReference type="InterPro" id="IPR001810">
    <property type="entry name" value="F-box_dom"/>
</dbReference>
<dbReference type="CDD" id="cd22157">
    <property type="entry name" value="F-box_AtFBW1-like"/>
    <property type="match status" value="1"/>
</dbReference>
<dbReference type="Gene3D" id="1.20.1280.50">
    <property type="match status" value="1"/>
</dbReference>
<dbReference type="SMART" id="SM00256">
    <property type="entry name" value="FBOX"/>
    <property type="match status" value="1"/>
</dbReference>
<dbReference type="STRING" id="93759.A0A1R3IS74"/>
<dbReference type="PROSITE" id="PS50181">
    <property type="entry name" value="FBOX"/>
    <property type="match status" value="1"/>
</dbReference>
<dbReference type="Pfam" id="PF00646">
    <property type="entry name" value="F-box"/>
    <property type="match status" value="1"/>
</dbReference>
<keyword evidence="3" id="KW-1185">Reference proteome</keyword>
<organism evidence="2 3">
    <name type="scientific">Corchorus olitorius</name>
    <dbReference type="NCBI Taxonomy" id="93759"/>
    <lineage>
        <taxon>Eukaryota</taxon>
        <taxon>Viridiplantae</taxon>
        <taxon>Streptophyta</taxon>
        <taxon>Embryophyta</taxon>
        <taxon>Tracheophyta</taxon>
        <taxon>Spermatophyta</taxon>
        <taxon>Magnoliopsida</taxon>
        <taxon>eudicotyledons</taxon>
        <taxon>Gunneridae</taxon>
        <taxon>Pentapetalae</taxon>
        <taxon>rosids</taxon>
        <taxon>malvids</taxon>
        <taxon>Malvales</taxon>
        <taxon>Malvaceae</taxon>
        <taxon>Grewioideae</taxon>
        <taxon>Apeibeae</taxon>
        <taxon>Corchorus</taxon>
    </lineage>
</organism>
<protein>
    <recommendedName>
        <fullName evidence="1">F-box domain-containing protein</fullName>
    </recommendedName>
</protein>